<dbReference type="AlphaFoldDB" id="A0A4P6HKM8"/>
<organism evidence="4 5">
    <name type="scientific">Solidesulfovibrio carbinolicus</name>
    <dbReference type="NCBI Taxonomy" id="296842"/>
    <lineage>
        <taxon>Bacteria</taxon>
        <taxon>Pseudomonadati</taxon>
        <taxon>Thermodesulfobacteriota</taxon>
        <taxon>Desulfovibrionia</taxon>
        <taxon>Desulfovibrionales</taxon>
        <taxon>Desulfovibrionaceae</taxon>
        <taxon>Solidesulfovibrio</taxon>
    </lineage>
</organism>
<evidence type="ECO:0000256" key="1">
    <source>
        <dbReference type="ARBA" id="ARBA00022505"/>
    </source>
</evidence>
<dbReference type="Gene3D" id="2.40.50.100">
    <property type="match status" value="1"/>
</dbReference>
<dbReference type="InterPro" id="IPR004606">
    <property type="entry name" value="Mop_domain"/>
</dbReference>
<dbReference type="Pfam" id="PF03459">
    <property type="entry name" value="TOBE"/>
    <property type="match status" value="1"/>
</dbReference>
<keyword evidence="1 2" id="KW-0500">Molybdenum</keyword>
<feature type="domain" description="Mop" evidence="3">
    <location>
        <begin position="2"/>
        <end position="68"/>
    </location>
</feature>
<gene>
    <name evidence="4" type="ORF">C3Y92_08060</name>
</gene>
<dbReference type="GO" id="GO:0015689">
    <property type="term" value="P:molybdate ion transport"/>
    <property type="evidence" value="ECO:0007669"/>
    <property type="project" value="InterPro"/>
</dbReference>
<evidence type="ECO:0000256" key="2">
    <source>
        <dbReference type="PROSITE-ProRule" id="PRU01213"/>
    </source>
</evidence>
<dbReference type="Proteomes" id="UP000293296">
    <property type="component" value="Chromosome"/>
</dbReference>
<evidence type="ECO:0000313" key="5">
    <source>
        <dbReference type="Proteomes" id="UP000293296"/>
    </source>
</evidence>
<dbReference type="PROSITE" id="PS51866">
    <property type="entry name" value="MOP"/>
    <property type="match status" value="1"/>
</dbReference>
<reference evidence="4 5" key="1">
    <citation type="submission" date="2018-02" db="EMBL/GenBank/DDBJ databases">
        <title>Genome sequence of Desulfovibrio carbinolicus DSM 3852.</title>
        <authorList>
            <person name="Wilbanks E."/>
            <person name="Skennerton C.T."/>
            <person name="Orphan V.J."/>
        </authorList>
    </citation>
    <scope>NUCLEOTIDE SEQUENCE [LARGE SCALE GENOMIC DNA]</scope>
    <source>
        <strain evidence="4 5">DSM 3852</strain>
    </source>
</reference>
<evidence type="ECO:0000259" key="3">
    <source>
        <dbReference type="PROSITE" id="PS51866"/>
    </source>
</evidence>
<protein>
    <submittedName>
        <fullName evidence="4">Molybdenum-binding protein</fullName>
    </submittedName>
</protein>
<dbReference type="EMBL" id="CP026538">
    <property type="protein sequence ID" value="QAZ67186.1"/>
    <property type="molecule type" value="Genomic_DNA"/>
</dbReference>
<dbReference type="OrthoDB" id="5459633at2"/>
<name>A0A4P6HKM8_9BACT</name>
<keyword evidence="5" id="KW-1185">Reference proteome</keyword>
<dbReference type="InterPro" id="IPR005116">
    <property type="entry name" value="Transp-assoc_OB_typ1"/>
</dbReference>
<evidence type="ECO:0000313" key="4">
    <source>
        <dbReference type="EMBL" id="QAZ67186.1"/>
    </source>
</evidence>
<sequence length="69" mass="7433">MRYGARNQIPAKVTSVKKGDVMTQVNFSVEVPHAMASVLTTESVEDLSLTPGDTVLLVVKAIHVVPVKE</sequence>
<dbReference type="InterPro" id="IPR008995">
    <property type="entry name" value="Mo/tungstate-bd_C_term_dom"/>
</dbReference>
<accession>A0A4P6HKM8</accession>
<dbReference type="RefSeq" id="WP_129351510.1">
    <property type="nucleotide sequence ID" value="NZ_CP026538.1"/>
</dbReference>
<dbReference type="KEGG" id="dcb:C3Y92_08060"/>
<proteinExistence type="predicted"/>
<dbReference type="SUPFAM" id="SSF50331">
    <property type="entry name" value="MOP-like"/>
    <property type="match status" value="1"/>
</dbReference>